<dbReference type="Proteomes" id="UP000275078">
    <property type="component" value="Unassembled WGS sequence"/>
</dbReference>
<evidence type="ECO:0000313" key="4">
    <source>
        <dbReference type="Proteomes" id="UP000275078"/>
    </source>
</evidence>
<feature type="region of interest" description="Disordered" evidence="2">
    <location>
        <begin position="330"/>
        <end position="380"/>
    </location>
</feature>
<evidence type="ECO:0008006" key="5">
    <source>
        <dbReference type="Google" id="ProtNLM"/>
    </source>
</evidence>
<gene>
    <name evidence="3" type="ORF">BJ508DRAFT_334802</name>
</gene>
<evidence type="ECO:0000313" key="3">
    <source>
        <dbReference type="EMBL" id="RPA72682.1"/>
    </source>
</evidence>
<feature type="region of interest" description="Disordered" evidence="2">
    <location>
        <begin position="1391"/>
        <end position="1412"/>
    </location>
</feature>
<protein>
    <recommendedName>
        <fullName evidence="5">GAG-pre-integrase domain-containing protein</fullName>
    </recommendedName>
</protein>
<keyword evidence="4" id="KW-1185">Reference proteome</keyword>
<dbReference type="PANTHER" id="PTHR13037:SF24">
    <property type="entry name" value="POLYCOMB PROTEIN PCL-RELATED"/>
    <property type="match status" value="1"/>
</dbReference>
<accession>A0A3N4HEN7</accession>
<dbReference type="OrthoDB" id="7691805at2759"/>
<organism evidence="3 4">
    <name type="scientific">Ascobolus immersus RN42</name>
    <dbReference type="NCBI Taxonomy" id="1160509"/>
    <lineage>
        <taxon>Eukaryota</taxon>
        <taxon>Fungi</taxon>
        <taxon>Dikarya</taxon>
        <taxon>Ascomycota</taxon>
        <taxon>Pezizomycotina</taxon>
        <taxon>Pezizomycetes</taxon>
        <taxon>Pezizales</taxon>
        <taxon>Ascobolaceae</taxon>
        <taxon>Ascobolus</taxon>
    </lineage>
</organism>
<feature type="compositionally biased region" description="Low complexity" evidence="2">
    <location>
        <begin position="114"/>
        <end position="138"/>
    </location>
</feature>
<feature type="region of interest" description="Disordered" evidence="2">
    <location>
        <begin position="91"/>
        <end position="150"/>
    </location>
</feature>
<dbReference type="EMBL" id="ML119851">
    <property type="protein sequence ID" value="RPA72682.1"/>
    <property type="molecule type" value="Genomic_DNA"/>
</dbReference>
<evidence type="ECO:0000256" key="1">
    <source>
        <dbReference type="ARBA" id="ARBA00022581"/>
    </source>
</evidence>
<reference evidence="3 4" key="1">
    <citation type="journal article" date="2018" name="Nat. Ecol. Evol.">
        <title>Pezizomycetes genomes reveal the molecular basis of ectomycorrhizal truffle lifestyle.</title>
        <authorList>
            <person name="Murat C."/>
            <person name="Payen T."/>
            <person name="Noel B."/>
            <person name="Kuo A."/>
            <person name="Morin E."/>
            <person name="Chen J."/>
            <person name="Kohler A."/>
            <person name="Krizsan K."/>
            <person name="Balestrini R."/>
            <person name="Da Silva C."/>
            <person name="Montanini B."/>
            <person name="Hainaut M."/>
            <person name="Levati E."/>
            <person name="Barry K.W."/>
            <person name="Belfiori B."/>
            <person name="Cichocki N."/>
            <person name="Clum A."/>
            <person name="Dockter R.B."/>
            <person name="Fauchery L."/>
            <person name="Guy J."/>
            <person name="Iotti M."/>
            <person name="Le Tacon F."/>
            <person name="Lindquist E.A."/>
            <person name="Lipzen A."/>
            <person name="Malagnac F."/>
            <person name="Mello A."/>
            <person name="Molinier V."/>
            <person name="Miyauchi S."/>
            <person name="Poulain J."/>
            <person name="Riccioni C."/>
            <person name="Rubini A."/>
            <person name="Sitrit Y."/>
            <person name="Splivallo R."/>
            <person name="Traeger S."/>
            <person name="Wang M."/>
            <person name="Zifcakova L."/>
            <person name="Wipf D."/>
            <person name="Zambonelli A."/>
            <person name="Paolocci F."/>
            <person name="Nowrousian M."/>
            <person name="Ottonello S."/>
            <person name="Baldrian P."/>
            <person name="Spatafora J.W."/>
            <person name="Henrissat B."/>
            <person name="Nagy L.G."/>
            <person name="Aury J.M."/>
            <person name="Wincker P."/>
            <person name="Grigoriev I.V."/>
            <person name="Bonfante P."/>
            <person name="Martin F.M."/>
        </authorList>
    </citation>
    <scope>NUCLEOTIDE SEQUENCE [LARGE SCALE GENOMIC DNA]</scope>
    <source>
        <strain evidence="3 4">RN42</strain>
    </source>
</reference>
<dbReference type="PANTHER" id="PTHR13037">
    <property type="entry name" value="FORMIN"/>
    <property type="match status" value="1"/>
</dbReference>
<proteinExistence type="predicted"/>
<feature type="compositionally biased region" description="Polar residues" evidence="2">
    <location>
        <begin position="995"/>
        <end position="1020"/>
    </location>
</feature>
<feature type="region of interest" description="Disordered" evidence="2">
    <location>
        <begin position="406"/>
        <end position="428"/>
    </location>
</feature>
<feature type="compositionally biased region" description="Basic residues" evidence="2">
    <location>
        <begin position="342"/>
        <end position="357"/>
    </location>
</feature>
<keyword evidence="1" id="KW-0945">Host-virus interaction</keyword>
<evidence type="ECO:0000256" key="2">
    <source>
        <dbReference type="SAM" id="MobiDB-lite"/>
    </source>
</evidence>
<name>A0A3N4HEN7_ASCIM</name>
<feature type="compositionally biased region" description="Low complexity" evidence="2">
    <location>
        <begin position="415"/>
        <end position="425"/>
    </location>
</feature>
<feature type="region of interest" description="Disordered" evidence="2">
    <location>
        <begin position="995"/>
        <end position="1032"/>
    </location>
</feature>
<sequence>MYTNTLNNNVNLVKTLMTIFQGSPILHDKSDYQPWKDAIMGKLTLAGALGLADGTDKGPTIQHVKTYAQALIGSRPSSSSTSSNLFEGVEGILPTATNGPPHENTRRHTNQNSETPQPQSPPTQDQTQAQQQRTQAQAEELERQRQQQMQAMLSQAKEEWKTKKQTIFILIKDSLAAEIKYRGRPYTETHDIKGLLEDLKATYSVKTLGDVSHLYRGYLLAQMRDGDHPNETVAQYNERLREKRERLVTGLGGQLDPDAMRAVLYLEAMHTYYPSEVKMILDSPQTGATPGSSGGEDFRSLSLDHVMSRMETLTSMSSEPASLKVLKISVTGSNQHGGGPGKKGKGKGKGGKGRQHGKQQPPATHTDFSTGAVTKPQPPQQCALCGRTNYPTEKCYSLATAQKAVREKSSGGASGPKDSSGSSGSILRGNKSRLCRIRSARAKAAEMEKKSGVRFAPWGVDSGTNEPMTSDLSVFDAGTFKRFQKPVITINPNLVYKEVLYVPVLGENLLPTFRECGKNRDLMFCMVDRTCDIIRDDKIIVTATRDDDFGLYILYQPLPNAQAPLSAKLATTRKRKAKSPPTYAQVLTSGIPATPATLNGLSALAARKKPIEIKKEEARQLLSYWHVRLGHCSIPRMRQMALENLVEGMPTKQIITASGYNLRMECEACRLGKAVQHHHTKSAGNNQPTEPLQRLHLDVCGPWKVPTLGSSRCSYKKSGIPPGNVPSLVVASVRRPDKPDKPTPLLRTLTSIQRTPQLSHLLDSSLVRSRDDESETGSLAHVHVLVAQYNQHGSLVTEAEVLAEDGQLRQLALGDMSVLPHLAILRRQQHYQPLRLLQNLPPDSPAGQNRWTQEWMSITSRGSILESCQPTMPVDHALHTPLPNKHDLLPPTLTDPVIMRQPTPAVTPTPSQHRKVVNGPLSFSRVRVSRHFPVLNPPHWAVVEDEDGPSSEERNSSIEVREIFEVEDGPFSTEVRSNPEADREAIETATLLQSNSSPIANQVPTASNQRPLEAASSTASPAEIPSSDSERHVPPLSLIRDAIKLYTAANGIKLGAKWRVTKVKAETPLHVWQDLALCHPSPFYSKDDLIELTNRFNLQFEEWITSKPVGMGASVPTEPVLTGLRAWMNSPSRHSPFSPTYANADFSSIPLDPRTRVRWGDFTYHPEDHSHRIPFAQPASSDHLPEFPSNPYGLSPQGLRSLSAELENFSYTAPLSQPFTEEYLTEHPIPPSSPPTWAAVPQPPVYDYSNEKPRGRSLHRSTPLPAPQPRRHIPGTFFSSSSDKERFSRSFSVEEGTAQVETKLETLPSHCSSPPWRLFTPPVPPSSPILRPPIRYPSVPLPSLFTYPPPPPLHSPIPTPSSFGSPVIGPRSVAESGRSVEEFVFRSRWNEGPMESLQQQTQEEQNQEEFSAQSTDFVLSSGFCRELQDEFEQELRQAEELYDQVFTQPPPEPPDPIVLGSAASFPEFIAQANSTISPSVLARDPPYLNFQGPASPSFLSSFLSSPLSPPLLPTSHINDNMAGNVPDQPPQQQPVGLNPAQFQTFCQILIQQGNTANRPDRPQWKDNTMGVFWPDMPSKHGTGRRVIIDGVPHYRECGPFNQDLITNGQRFGHALTCLNAPTKLKGVAQTWFSEGLSPEEQAALMYEPAPVNIPGQLTLPCAGWRTKLAAAFPTSNRSALSQIMKERFTMEQFMQTDASIHT</sequence>
<feature type="region of interest" description="Disordered" evidence="2">
    <location>
        <begin position="1225"/>
        <end position="1283"/>
    </location>
</feature>